<keyword evidence="1" id="KW-1133">Transmembrane helix</keyword>
<accession>A0A9Q0L9M2</accession>
<dbReference type="Proteomes" id="UP001149090">
    <property type="component" value="Unassembled WGS sequence"/>
</dbReference>
<evidence type="ECO:0000313" key="2">
    <source>
        <dbReference type="EMBL" id="KAJ5068867.1"/>
    </source>
</evidence>
<gene>
    <name evidence="2" type="ORF">M0811_12173</name>
</gene>
<reference evidence="2" key="1">
    <citation type="submission" date="2022-10" db="EMBL/GenBank/DDBJ databases">
        <title>Novel sulphate-reducing endosymbionts in the free-living metamonad Anaeramoeba.</title>
        <authorList>
            <person name="Jerlstrom-Hultqvist J."/>
            <person name="Cepicka I."/>
            <person name="Gallot-Lavallee L."/>
            <person name="Salas-Leiva D."/>
            <person name="Curtis B.A."/>
            <person name="Zahonova K."/>
            <person name="Pipaliya S."/>
            <person name="Dacks J."/>
            <person name="Roger A.J."/>
        </authorList>
    </citation>
    <scope>NUCLEOTIDE SEQUENCE</scope>
    <source>
        <strain evidence="2">BMAN</strain>
    </source>
</reference>
<evidence type="ECO:0000256" key="1">
    <source>
        <dbReference type="SAM" id="Phobius"/>
    </source>
</evidence>
<feature type="transmembrane region" description="Helical" evidence="1">
    <location>
        <begin position="7"/>
        <end position="26"/>
    </location>
</feature>
<dbReference type="EMBL" id="JAPDFW010000112">
    <property type="protein sequence ID" value="KAJ5068867.1"/>
    <property type="molecule type" value="Genomic_DNA"/>
</dbReference>
<feature type="transmembrane region" description="Helical" evidence="1">
    <location>
        <begin position="55"/>
        <end position="76"/>
    </location>
</feature>
<dbReference type="AlphaFoldDB" id="A0A9Q0L9M2"/>
<name>A0A9Q0L9M2_ANAIG</name>
<keyword evidence="1" id="KW-0812">Transmembrane</keyword>
<keyword evidence="3" id="KW-1185">Reference proteome</keyword>
<sequence length="81" mass="8681">MEGLCHLVIVIIITSAFVVPSLVVAGKDKDLDFWATRDGVKDQCGKLYNVTLGDAIAILVSGVLFTILIICTVLNMGTMVQ</sequence>
<protein>
    <submittedName>
        <fullName evidence="2">Uncharacterized protein</fullName>
    </submittedName>
</protein>
<keyword evidence="1" id="KW-0472">Membrane</keyword>
<evidence type="ECO:0000313" key="3">
    <source>
        <dbReference type="Proteomes" id="UP001149090"/>
    </source>
</evidence>
<comment type="caution">
    <text evidence="2">The sequence shown here is derived from an EMBL/GenBank/DDBJ whole genome shotgun (WGS) entry which is preliminary data.</text>
</comment>
<proteinExistence type="predicted"/>
<organism evidence="2 3">
    <name type="scientific">Anaeramoeba ignava</name>
    <name type="common">Anaerobic marine amoeba</name>
    <dbReference type="NCBI Taxonomy" id="1746090"/>
    <lineage>
        <taxon>Eukaryota</taxon>
        <taxon>Metamonada</taxon>
        <taxon>Anaeramoebidae</taxon>
        <taxon>Anaeramoeba</taxon>
    </lineage>
</organism>